<dbReference type="CDD" id="cd05289">
    <property type="entry name" value="MDR_like_2"/>
    <property type="match status" value="1"/>
</dbReference>
<dbReference type="Pfam" id="PF08240">
    <property type="entry name" value="ADH_N"/>
    <property type="match status" value="1"/>
</dbReference>
<evidence type="ECO:0000313" key="4">
    <source>
        <dbReference type="EMBL" id="NYG57140.1"/>
    </source>
</evidence>
<reference evidence="4 5" key="1">
    <citation type="submission" date="2020-07" db="EMBL/GenBank/DDBJ databases">
        <title>Sequencing the genomes of 1000 actinobacteria strains.</title>
        <authorList>
            <person name="Klenk H.-P."/>
        </authorList>
    </citation>
    <scope>NUCLEOTIDE SEQUENCE [LARGE SCALE GENOMIC DNA]</scope>
    <source>
        <strain evidence="4 5">DSM 23819</strain>
    </source>
</reference>
<protein>
    <submittedName>
        <fullName evidence="4">NADPH:quinone reductase-like Zn-dependent oxidoreductase</fullName>
    </submittedName>
</protein>
<dbReference type="SUPFAM" id="SSF50129">
    <property type="entry name" value="GroES-like"/>
    <property type="match status" value="1"/>
</dbReference>
<evidence type="ECO:0000256" key="2">
    <source>
        <dbReference type="ARBA" id="ARBA00023002"/>
    </source>
</evidence>
<organism evidence="4 5">
    <name type="scientific">Nocardioides daedukensis</name>
    <dbReference type="NCBI Taxonomy" id="634462"/>
    <lineage>
        <taxon>Bacteria</taxon>
        <taxon>Bacillati</taxon>
        <taxon>Actinomycetota</taxon>
        <taxon>Actinomycetes</taxon>
        <taxon>Propionibacteriales</taxon>
        <taxon>Nocardioidaceae</taxon>
        <taxon>Nocardioides</taxon>
    </lineage>
</organism>
<dbReference type="SUPFAM" id="SSF51735">
    <property type="entry name" value="NAD(P)-binding Rossmann-fold domains"/>
    <property type="match status" value="1"/>
</dbReference>
<dbReference type="Pfam" id="PF13602">
    <property type="entry name" value="ADH_zinc_N_2"/>
    <property type="match status" value="1"/>
</dbReference>
<dbReference type="RefSeq" id="WP_179500455.1">
    <property type="nucleotide sequence ID" value="NZ_JACCAA010000001.1"/>
</dbReference>
<dbReference type="InterPro" id="IPR011032">
    <property type="entry name" value="GroES-like_sf"/>
</dbReference>
<dbReference type="Gene3D" id="3.40.50.720">
    <property type="entry name" value="NAD(P)-binding Rossmann-like Domain"/>
    <property type="match status" value="1"/>
</dbReference>
<gene>
    <name evidence="4" type="ORF">BJ980_000063</name>
</gene>
<dbReference type="GO" id="GO:0070402">
    <property type="term" value="F:NADPH binding"/>
    <property type="evidence" value="ECO:0007669"/>
    <property type="project" value="TreeGrafter"/>
</dbReference>
<dbReference type="Proteomes" id="UP000540656">
    <property type="component" value="Unassembled WGS sequence"/>
</dbReference>
<name>A0A7Y9S099_9ACTN</name>
<evidence type="ECO:0000256" key="1">
    <source>
        <dbReference type="ARBA" id="ARBA00022857"/>
    </source>
</evidence>
<dbReference type="EMBL" id="JACCAA010000001">
    <property type="protein sequence ID" value="NYG57140.1"/>
    <property type="molecule type" value="Genomic_DNA"/>
</dbReference>
<dbReference type="Gene3D" id="3.90.180.10">
    <property type="entry name" value="Medium-chain alcohol dehydrogenases, catalytic domain"/>
    <property type="match status" value="1"/>
</dbReference>
<dbReference type="InterPro" id="IPR013154">
    <property type="entry name" value="ADH-like_N"/>
</dbReference>
<comment type="caution">
    <text evidence="4">The sequence shown here is derived from an EMBL/GenBank/DDBJ whole genome shotgun (WGS) entry which is preliminary data.</text>
</comment>
<dbReference type="GO" id="GO:0016651">
    <property type="term" value="F:oxidoreductase activity, acting on NAD(P)H"/>
    <property type="evidence" value="ECO:0007669"/>
    <property type="project" value="TreeGrafter"/>
</dbReference>
<evidence type="ECO:0000259" key="3">
    <source>
        <dbReference type="SMART" id="SM00829"/>
    </source>
</evidence>
<dbReference type="InterPro" id="IPR020843">
    <property type="entry name" value="ER"/>
</dbReference>
<dbReference type="SMART" id="SM00829">
    <property type="entry name" value="PKS_ER"/>
    <property type="match status" value="1"/>
</dbReference>
<keyword evidence="5" id="KW-1185">Reference proteome</keyword>
<evidence type="ECO:0000313" key="5">
    <source>
        <dbReference type="Proteomes" id="UP000540656"/>
    </source>
</evidence>
<feature type="domain" description="Enoyl reductase (ER)" evidence="3">
    <location>
        <begin position="10"/>
        <end position="311"/>
    </location>
</feature>
<proteinExistence type="predicted"/>
<dbReference type="InterPro" id="IPR036291">
    <property type="entry name" value="NAD(P)-bd_dom_sf"/>
</dbReference>
<sequence length="313" mass="32587">MKAIGAHRYGGPEVLEVVELPDPEPGEGEVLVRVRAAAVNPTDTYVRNGDRERAQRKQSPPPYVPGMDVAGVLEAIGPGVDTALSVGDRVMAVVVPNGHHGAYSEMLALPVGSVAAAPAGTSHVEASTLPMNGLTARLALDLLALEPGQVLGVTGSAGALGGYVIELAKADGLTVIADASEKDEALVRKLGADIVVRRGDDVADGFLAEVPDGVHGLVDGSVQDEALFPAIRDGGGFAAVRGFRGEAPRGIQNHQVWITAYAEEQAKLDRLREQAEAGQLTLRVAETIPAAQAAEAHRRLEAGGTRGRFVLEF</sequence>
<accession>A0A7Y9S099</accession>
<dbReference type="AlphaFoldDB" id="A0A7Y9S099"/>
<keyword evidence="2" id="KW-0560">Oxidoreductase</keyword>
<dbReference type="PANTHER" id="PTHR48106">
    <property type="entry name" value="QUINONE OXIDOREDUCTASE PIG3-RELATED"/>
    <property type="match status" value="1"/>
</dbReference>
<keyword evidence="1" id="KW-0521">NADP</keyword>